<keyword evidence="2" id="KW-1185">Reference proteome</keyword>
<protein>
    <submittedName>
        <fullName evidence="1">Uncharacterized protein</fullName>
    </submittedName>
</protein>
<sequence length="70" mass="7908">MYISGFKFKADFTEAEPLVTAPFFAKRRKIAEILKFKRSSTGKTAKFQNLARGKFIKPNLLNLKPAAVCI</sequence>
<gene>
    <name evidence="1" type="ORF">CAMGR0001_1164</name>
</gene>
<evidence type="ECO:0000313" key="2">
    <source>
        <dbReference type="Proteomes" id="UP000005709"/>
    </source>
</evidence>
<evidence type="ECO:0000313" key="1">
    <source>
        <dbReference type="EMBL" id="EEV16870.1"/>
    </source>
</evidence>
<comment type="caution">
    <text evidence="1">The sequence shown here is derived from an EMBL/GenBank/DDBJ whole genome shotgun (WGS) entry which is preliminary data.</text>
</comment>
<dbReference type="EMBL" id="ACYG01000027">
    <property type="protein sequence ID" value="EEV16870.1"/>
    <property type="molecule type" value="Genomic_DNA"/>
</dbReference>
<proteinExistence type="predicted"/>
<dbReference type="Proteomes" id="UP000005709">
    <property type="component" value="Unassembled WGS sequence"/>
</dbReference>
<dbReference type="AlphaFoldDB" id="C8PIW5"/>
<accession>C8PIW5</accession>
<reference evidence="1 2" key="1">
    <citation type="submission" date="2009-07" db="EMBL/GenBank/DDBJ databases">
        <authorList>
            <person name="Madupu R."/>
            <person name="Sebastian Y."/>
            <person name="Durkin A.S."/>
            <person name="Torralba M."/>
            <person name="Methe B."/>
            <person name="Sutton G.G."/>
            <person name="Strausberg R.L."/>
            <person name="Nelson K.E."/>
        </authorList>
    </citation>
    <scope>NUCLEOTIDE SEQUENCE [LARGE SCALE GENOMIC DNA]</scope>
    <source>
        <strain evidence="1 2">RM3268</strain>
    </source>
</reference>
<organism evidence="1 2">
    <name type="scientific">Campylobacter gracilis RM3268</name>
    <dbReference type="NCBI Taxonomy" id="553220"/>
    <lineage>
        <taxon>Bacteria</taxon>
        <taxon>Pseudomonadati</taxon>
        <taxon>Campylobacterota</taxon>
        <taxon>Epsilonproteobacteria</taxon>
        <taxon>Campylobacterales</taxon>
        <taxon>Campylobacteraceae</taxon>
        <taxon>Campylobacter</taxon>
    </lineage>
</organism>
<name>C8PIW5_9BACT</name>